<dbReference type="EMBL" id="AP024355">
    <property type="protein sequence ID" value="BCR04107.1"/>
    <property type="molecule type" value="Genomic_DNA"/>
</dbReference>
<keyword evidence="3" id="KW-1185">Reference proteome</keyword>
<protein>
    <submittedName>
        <fullName evidence="2">Uncharacterized protein</fullName>
    </submittedName>
</protein>
<evidence type="ECO:0000313" key="3">
    <source>
        <dbReference type="Proteomes" id="UP001319827"/>
    </source>
</evidence>
<accession>A0ABN6DVP8</accession>
<feature type="chain" id="PRO_5046254834" evidence="1">
    <location>
        <begin position="20"/>
        <end position="159"/>
    </location>
</feature>
<organism evidence="2 3">
    <name type="scientific">Desulfuromonas versatilis</name>
    <dbReference type="NCBI Taxonomy" id="2802975"/>
    <lineage>
        <taxon>Bacteria</taxon>
        <taxon>Pseudomonadati</taxon>
        <taxon>Thermodesulfobacteriota</taxon>
        <taxon>Desulfuromonadia</taxon>
        <taxon>Desulfuromonadales</taxon>
        <taxon>Desulfuromonadaceae</taxon>
        <taxon>Desulfuromonas</taxon>
    </lineage>
</organism>
<dbReference type="RefSeq" id="WP_221251529.1">
    <property type="nucleotide sequence ID" value="NZ_AP024355.1"/>
</dbReference>
<name>A0ABN6DVP8_9BACT</name>
<feature type="signal peptide" evidence="1">
    <location>
        <begin position="1"/>
        <end position="19"/>
    </location>
</feature>
<reference evidence="2 3" key="1">
    <citation type="journal article" date="2016" name="C (Basel)">
        <title>Selective Growth of and Electricity Production by Marine Exoelectrogenic Bacteria in Self-Aggregated Hydrogel of Microbially Reduced Graphene Oxide.</title>
        <authorList>
            <person name="Yoshida N."/>
            <person name="Goto Y."/>
            <person name="Miyata Y."/>
        </authorList>
    </citation>
    <scope>NUCLEOTIDE SEQUENCE [LARGE SCALE GENOMIC DNA]</scope>
    <source>
        <strain evidence="2 3">NIT-T3</strain>
    </source>
</reference>
<gene>
    <name evidence="2" type="ORF">DESUT3_11760</name>
</gene>
<sequence>MKTLLLLLMALMYPLKVLAGEVDEEPSGKYDAARALASEVLVRYAPDVEEAMRKMAQKIKDLTRYSGRIAYEKDKRTLLIETLDPDDRVVEVLRKKKEPPLVRWETRGNFEYVKGGLELNLSRALGEHSKIALRGLVTQEFFEPRDSEFSIQAKVTIRF</sequence>
<evidence type="ECO:0000313" key="2">
    <source>
        <dbReference type="EMBL" id="BCR04107.1"/>
    </source>
</evidence>
<evidence type="ECO:0000256" key="1">
    <source>
        <dbReference type="SAM" id="SignalP"/>
    </source>
</evidence>
<proteinExistence type="predicted"/>
<reference evidence="2 3" key="2">
    <citation type="journal article" date="2021" name="Int. J. Syst. Evol. Microbiol.">
        <title>Isolation and Polyphasic Characterization of Desulfuromonas versatilis sp. Nov., an Electrogenic Bacteria Capable of Versatile Metabolism Isolated from a Graphene Oxide-Reducing Enrichment Culture.</title>
        <authorList>
            <person name="Xie L."/>
            <person name="Yoshida N."/>
            <person name="Ishii S."/>
            <person name="Meng L."/>
        </authorList>
    </citation>
    <scope>NUCLEOTIDE SEQUENCE [LARGE SCALE GENOMIC DNA]</scope>
    <source>
        <strain evidence="2 3">NIT-T3</strain>
    </source>
</reference>
<keyword evidence="1" id="KW-0732">Signal</keyword>
<dbReference type="Proteomes" id="UP001319827">
    <property type="component" value="Chromosome"/>
</dbReference>